<accession>A0A817FA74</accession>
<feature type="region of interest" description="Disordered" evidence="1">
    <location>
        <begin position="1"/>
        <end position="25"/>
    </location>
</feature>
<evidence type="ECO:0000313" key="3">
    <source>
        <dbReference type="Proteomes" id="UP000675881"/>
    </source>
</evidence>
<evidence type="ECO:0000313" key="2">
    <source>
        <dbReference type="EMBL" id="CAF2742280.1"/>
    </source>
</evidence>
<protein>
    <submittedName>
        <fullName evidence="2">(salmon louse) hypothetical protein</fullName>
    </submittedName>
</protein>
<feature type="compositionally biased region" description="Basic and acidic residues" evidence="1">
    <location>
        <begin position="10"/>
        <end position="25"/>
    </location>
</feature>
<organism evidence="2 3">
    <name type="scientific">Lepeophtheirus salmonis</name>
    <name type="common">Salmon louse</name>
    <name type="synonym">Caligus salmonis</name>
    <dbReference type="NCBI Taxonomy" id="72036"/>
    <lineage>
        <taxon>Eukaryota</taxon>
        <taxon>Metazoa</taxon>
        <taxon>Ecdysozoa</taxon>
        <taxon>Arthropoda</taxon>
        <taxon>Crustacea</taxon>
        <taxon>Multicrustacea</taxon>
        <taxon>Hexanauplia</taxon>
        <taxon>Copepoda</taxon>
        <taxon>Siphonostomatoida</taxon>
        <taxon>Caligidae</taxon>
        <taxon>Lepeophtheirus</taxon>
    </lineage>
</organism>
<comment type="caution">
    <text evidence="2">The sequence shown here is derived from an EMBL/GenBank/DDBJ whole genome shotgun (WGS) entry which is preliminary data.</text>
</comment>
<feature type="compositionally biased region" description="Polar residues" evidence="1">
    <location>
        <begin position="95"/>
        <end position="107"/>
    </location>
</feature>
<keyword evidence="3" id="KW-1185">Reference proteome</keyword>
<evidence type="ECO:0000256" key="1">
    <source>
        <dbReference type="SAM" id="MobiDB-lite"/>
    </source>
</evidence>
<dbReference type="AlphaFoldDB" id="A0A817FA74"/>
<dbReference type="EMBL" id="CAJNVT010000016">
    <property type="protein sequence ID" value="CAF2742280.1"/>
    <property type="molecule type" value="Genomic_DNA"/>
</dbReference>
<feature type="region of interest" description="Disordered" evidence="1">
    <location>
        <begin position="88"/>
        <end position="107"/>
    </location>
</feature>
<reference evidence="2" key="1">
    <citation type="submission" date="2021-02" db="EMBL/GenBank/DDBJ databases">
        <authorList>
            <person name="Bekaert M."/>
        </authorList>
    </citation>
    <scope>NUCLEOTIDE SEQUENCE</scope>
    <source>
        <strain evidence="2">IoA-00</strain>
    </source>
</reference>
<proteinExistence type="predicted"/>
<sequence length="107" mass="11499">MVRSRVIGELGDKDPDGKEQGDRERELGMSWCVDSSNRLVVSSVGVVNIRGISSGLADYGSMMNTMRSVDGGVDRSSMSMLDGLMTGLVSRGKSQKSGNNNENLIKK</sequence>
<dbReference type="Proteomes" id="UP000675881">
    <property type="component" value="Unassembled WGS sequence"/>
</dbReference>
<gene>
    <name evidence="2" type="ORF">LSAA_107</name>
</gene>
<name>A0A817FA74_LEPSM</name>